<evidence type="ECO:0000259" key="3">
    <source>
        <dbReference type="Pfam" id="PF07859"/>
    </source>
</evidence>
<dbReference type="InterPro" id="IPR050300">
    <property type="entry name" value="GDXG_lipolytic_enzyme"/>
</dbReference>
<dbReference type="Gene3D" id="3.40.50.1820">
    <property type="entry name" value="alpha/beta hydrolase"/>
    <property type="match status" value="1"/>
</dbReference>
<feature type="domain" description="Alpha/beta hydrolase fold-3" evidence="3">
    <location>
        <begin position="105"/>
        <end position="322"/>
    </location>
</feature>
<name>A0A9P9WLF0_9PEZI</name>
<dbReference type="InterPro" id="IPR029058">
    <property type="entry name" value="AB_hydrolase_fold"/>
</dbReference>
<dbReference type="OrthoDB" id="408631at2759"/>
<accession>A0A9P9WLF0</accession>
<dbReference type="EMBL" id="JAFIMR010000016">
    <property type="protein sequence ID" value="KAI1868911.1"/>
    <property type="molecule type" value="Genomic_DNA"/>
</dbReference>
<dbReference type="Proteomes" id="UP000829685">
    <property type="component" value="Unassembled WGS sequence"/>
</dbReference>
<gene>
    <name evidence="4" type="ORF">JX265_006890</name>
</gene>
<dbReference type="PANTHER" id="PTHR48081:SF8">
    <property type="entry name" value="ALPHA_BETA HYDROLASE FOLD-3 DOMAIN-CONTAINING PROTEIN-RELATED"/>
    <property type="match status" value="1"/>
</dbReference>
<feature type="region of interest" description="Disordered" evidence="2">
    <location>
        <begin position="1"/>
        <end position="23"/>
    </location>
</feature>
<dbReference type="GO" id="GO:0016787">
    <property type="term" value="F:hydrolase activity"/>
    <property type="evidence" value="ECO:0007669"/>
    <property type="project" value="UniProtKB-KW"/>
</dbReference>
<dbReference type="InterPro" id="IPR013094">
    <property type="entry name" value="AB_hydrolase_3"/>
</dbReference>
<reference evidence="4" key="1">
    <citation type="submission" date="2021-03" db="EMBL/GenBank/DDBJ databases">
        <title>Revisited historic fungal species revealed as producer of novel bioactive compounds through whole genome sequencing and comparative genomics.</title>
        <authorList>
            <person name="Vignolle G.A."/>
            <person name="Hochenegger N."/>
            <person name="Mach R.L."/>
            <person name="Mach-Aigner A.R."/>
            <person name="Javad Rahimi M."/>
            <person name="Salim K.A."/>
            <person name="Chan C.M."/>
            <person name="Lim L.B.L."/>
            <person name="Cai F."/>
            <person name="Druzhinina I.S."/>
            <person name="U'Ren J.M."/>
            <person name="Derntl C."/>
        </authorList>
    </citation>
    <scope>NUCLEOTIDE SEQUENCE</scope>
    <source>
        <strain evidence="4">TUCIM 5799</strain>
    </source>
</reference>
<protein>
    <recommendedName>
        <fullName evidence="3">Alpha/beta hydrolase fold-3 domain-containing protein</fullName>
    </recommendedName>
</protein>
<evidence type="ECO:0000313" key="5">
    <source>
        <dbReference type="Proteomes" id="UP000829685"/>
    </source>
</evidence>
<evidence type="ECO:0000313" key="4">
    <source>
        <dbReference type="EMBL" id="KAI1868911.1"/>
    </source>
</evidence>
<sequence length="356" mass="39056">MDYTVLDPNFKPGPKNGHLSGKDPNYAAVEQVTEDALRPMWGGDVPMDKFKEAWATAPPAIPDNCPVAGKDVLLSKTKVPVRDGTTIEIKIYKSPKVQPNAALVFRMHGGGWTVGAHETEEAENLYFGAIPNVVVVSVDYRMAPEYPFPYPVDDSWDVLKWCKSNSSALGVHPEKIILAGNSGGGNLAACIAIKARNEGLSGIVAQSLVFPVTCHPKYFSQVPSKEDYELLSYIQNYNAGIVNSYRMEFFWDCYLGTDPKPDPRHSPLLHQVHDLKGLPPALVQAAGLDPLRDEAIAYAAALEAAGNTVDLATYQGLPHCFYMFTGFQKTAEYFERTIAFVKKHADAEPGQPRSKL</sequence>
<dbReference type="SUPFAM" id="SSF53474">
    <property type="entry name" value="alpha/beta-Hydrolases"/>
    <property type="match status" value="1"/>
</dbReference>
<keyword evidence="1" id="KW-0378">Hydrolase</keyword>
<proteinExistence type="predicted"/>
<evidence type="ECO:0000256" key="1">
    <source>
        <dbReference type="ARBA" id="ARBA00022801"/>
    </source>
</evidence>
<dbReference type="PANTHER" id="PTHR48081">
    <property type="entry name" value="AB HYDROLASE SUPERFAMILY PROTEIN C4A8.06C"/>
    <property type="match status" value="1"/>
</dbReference>
<keyword evidence="5" id="KW-1185">Reference proteome</keyword>
<evidence type="ECO:0000256" key="2">
    <source>
        <dbReference type="SAM" id="MobiDB-lite"/>
    </source>
</evidence>
<dbReference type="AlphaFoldDB" id="A0A9P9WLF0"/>
<organism evidence="4 5">
    <name type="scientific">Neoarthrinium moseri</name>
    <dbReference type="NCBI Taxonomy" id="1658444"/>
    <lineage>
        <taxon>Eukaryota</taxon>
        <taxon>Fungi</taxon>
        <taxon>Dikarya</taxon>
        <taxon>Ascomycota</taxon>
        <taxon>Pezizomycotina</taxon>
        <taxon>Sordariomycetes</taxon>
        <taxon>Xylariomycetidae</taxon>
        <taxon>Amphisphaeriales</taxon>
        <taxon>Apiosporaceae</taxon>
        <taxon>Neoarthrinium</taxon>
    </lineage>
</organism>
<dbReference type="Pfam" id="PF07859">
    <property type="entry name" value="Abhydrolase_3"/>
    <property type="match status" value="1"/>
</dbReference>
<comment type="caution">
    <text evidence="4">The sequence shown here is derived from an EMBL/GenBank/DDBJ whole genome shotgun (WGS) entry which is preliminary data.</text>
</comment>